<sequence length="91" mass="10103">MNRSECLVCISNTPVALRYYSDWEGCGSLEVKIPLCFRHGTEVDMYGIAVAIQRYVEAHPNGKVRHQNGGHSTSGVTRRSDPSLRDEPPAD</sequence>
<feature type="compositionally biased region" description="Basic and acidic residues" evidence="1">
    <location>
        <begin position="78"/>
        <end position="91"/>
    </location>
</feature>
<protein>
    <submittedName>
        <fullName evidence="2">Uncharacterized protein</fullName>
    </submittedName>
</protein>
<evidence type="ECO:0000313" key="2">
    <source>
        <dbReference type="EMBL" id="GHO45149.1"/>
    </source>
</evidence>
<feature type="region of interest" description="Disordered" evidence="1">
    <location>
        <begin position="61"/>
        <end position="91"/>
    </location>
</feature>
<name>A0A8J3HWP2_9CHLR</name>
<accession>A0A8J3HWP2</accession>
<keyword evidence="3" id="KW-1185">Reference proteome</keyword>
<evidence type="ECO:0000313" key="3">
    <source>
        <dbReference type="Proteomes" id="UP000612362"/>
    </source>
</evidence>
<dbReference type="EMBL" id="BNJF01000001">
    <property type="protein sequence ID" value="GHO45149.1"/>
    <property type="molecule type" value="Genomic_DNA"/>
</dbReference>
<dbReference type="Proteomes" id="UP000612362">
    <property type="component" value="Unassembled WGS sequence"/>
</dbReference>
<comment type="caution">
    <text evidence="2">The sequence shown here is derived from an EMBL/GenBank/DDBJ whole genome shotgun (WGS) entry which is preliminary data.</text>
</comment>
<gene>
    <name evidence="2" type="ORF">KSX_33120</name>
</gene>
<proteinExistence type="predicted"/>
<organism evidence="2 3">
    <name type="scientific">Ktedonospora formicarum</name>
    <dbReference type="NCBI Taxonomy" id="2778364"/>
    <lineage>
        <taxon>Bacteria</taxon>
        <taxon>Bacillati</taxon>
        <taxon>Chloroflexota</taxon>
        <taxon>Ktedonobacteria</taxon>
        <taxon>Ktedonobacterales</taxon>
        <taxon>Ktedonobacteraceae</taxon>
        <taxon>Ktedonospora</taxon>
    </lineage>
</organism>
<dbReference type="AlphaFoldDB" id="A0A8J3HWP2"/>
<reference evidence="2" key="1">
    <citation type="submission" date="2020-10" db="EMBL/GenBank/DDBJ databases">
        <title>Taxonomic study of unclassified bacteria belonging to the class Ktedonobacteria.</title>
        <authorList>
            <person name="Yabe S."/>
            <person name="Wang C.M."/>
            <person name="Zheng Y."/>
            <person name="Sakai Y."/>
            <person name="Cavaletti L."/>
            <person name="Monciardini P."/>
            <person name="Donadio S."/>
        </authorList>
    </citation>
    <scope>NUCLEOTIDE SEQUENCE</scope>
    <source>
        <strain evidence="2">SOSP1-1</strain>
    </source>
</reference>
<evidence type="ECO:0000256" key="1">
    <source>
        <dbReference type="SAM" id="MobiDB-lite"/>
    </source>
</evidence>